<gene>
    <name evidence="1" type="ORF">Kalk_18895</name>
</gene>
<name>A0A2K9LQ39_9GAMM</name>
<evidence type="ECO:0000313" key="1">
    <source>
        <dbReference type="EMBL" id="AUM14367.1"/>
    </source>
</evidence>
<accession>A0A2K9LQ39</accession>
<dbReference type="Proteomes" id="UP000235116">
    <property type="component" value="Chromosome"/>
</dbReference>
<dbReference type="KEGG" id="kak:Kalk_18895"/>
<dbReference type="EMBL" id="CP022684">
    <property type="protein sequence ID" value="AUM14367.1"/>
    <property type="molecule type" value="Genomic_DNA"/>
</dbReference>
<sequence>MPKQTLKKSVSELKAHLEDNSEVVGGDKEALTDLAVRLEVMINGTSEHWEEGLVDELEKQVIQYEEAHPVIARVISQIITTLNGMGL</sequence>
<evidence type="ECO:0000313" key="2">
    <source>
        <dbReference type="Proteomes" id="UP000235116"/>
    </source>
</evidence>
<organism evidence="1 2">
    <name type="scientific">Ketobacter alkanivorans</name>
    <dbReference type="NCBI Taxonomy" id="1917421"/>
    <lineage>
        <taxon>Bacteria</taxon>
        <taxon>Pseudomonadati</taxon>
        <taxon>Pseudomonadota</taxon>
        <taxon>Gammaproteobacteria</taxon>
        <taxon>Pseudomonadales</taxon>
        <taxon>Ketobacteraceae</taxon>
        <taxon>Ketobacter</taxon>
    </lineage>
</organism>
<reference evidence="2" key="1">
    <citation type="submission" date="2017-08" db="EMBL/GenBank/DDBJ databases">
        <title>Direct submision.</title>
        <authorList>
            <person name="Kim S.-J."/>
            <person name="Rhee S.-K."/>
        </authorList>
    </citation>
    <scope>NUCLEOTIDE SEQUENCE [LARGE SCALE GENOMIC DNA]</scope>
    <source>
        <strain evidence="2">GI5</strain>
    </source>
</reference>
<dbReference type="InterPro" id="IPR025516">
    <property type="entry name" value="DUF4404"/>
</dbReference>
<dbReference type="Pfam" id="PF14357">
    <property type="entry name" value="DUF4404"/>
    <property type="match status" value="1"/>
</dbReference>
<proteinExistence type="predicted"/>
<dbReference type="OrthoDB" id="4335607at2"/>
<keyword evidence="2" id="KW-1185">Reference proteome</keyword>
<dbReference type="AlphaFoldDB" id="A0A2K9LQ39"/>
<evidence type="ECO:0008006" key="3">
    <source>
        <dbReference type="Google" id="ProtNLM"/>
    </source>
</evidence>
<protein>
    <recommendedName>
        <fullName evidence="3">DUF4404 domain-containing protein</fullName>
    </recommendedName>
</protein>
<dbReference type="RefSeq" id="WP_101895741.1">
    <property type="nucleotide sequence ID" value="NZ_CP022684.1"/>
</dbReference>